<dbReference type="EMBL" id="JABSND010000247">
    <property type="protein sequence ID" value="KAI6293398.1"/>
    <property type="molecule type" value="Genomic_DNA"/>
</dbReference>
<sequence length="238" mass="26795">MTFPGNITLIYIDRTDLFGPLEKRALAIPRGISYENFRAVATARLEGAVEVKQPPERILVALSRLYTTSQAGTPGSPGRRCDEHHARVYKLTVPGAEPRCREGNQPHGVFDEMVRHLEKGTDVNLQLQRPWHLDSGCMADDDTDDFDIEDHQVLPRLPRNRGITDVTSTPAPYERFLSQQEAPLEQNPRLLAPGDSVRPRALQSLTARQSQSCQTTAARLPTSMPRESKRHRLNLRET</sequence>
<proteinExistence type="predicted"/>
<dbReference type="Proteomes" id="UP001059893">
    <property type="component" value="Unassembled WGS sequence"/>
</dbReference>
<keyword evidence="3" id="KW-1185">Reference proteome</keyword>
<organism evidence="2 3">
    <name type="scientific">Pyricularia grisea</name>
    <name type="common">Crabgrass-specific blast fungus</name>
    <name type="synonym">Magnaporthe grisea</name>
    <dbReference type="NCBI Taxonomy" id="148305"/>
    <lineage>
        <taxon>Eukaryota</taxon>
        <taxon>Fungi</taxon>
        <taxon>Dikarya</taxon>
        <taxon>Ascomycota</taxon>
        <taxon>Pezizomycotina</taxon>
        <taxon>Sordariomycetes</taxon>
        <taxon>Sordariomycetidae</taxon>
        <taxon>Magnaporthales</taxon>
        <taxon>Pyriculariaceae</taxon>
        <taxon>Pyricularia</taxon>
    </lineage>
</organism>
<evidence type="ECO:0000256" key="1">
    <source>
        <dbReference type="SAM" id="MobiDB-lite"/>
    </source>
</evidence>
<feature type="compositionally biased region" description="Basic residues" evidence="1">
    <location>
        <begin position="228"/>
        <end position="238"/>
    </location>
</feature>
<gene>
    <name evidence="2" type="ORF">MCOR33_009186</name>
</gene>
<accession>A0ABQ8NAJ3</accession>
<feature type="region of interest" description="Disordered" evidence="1">
    <location>
        <begin position="204"/>
        <end position="238"/>
    </location>
</feature>
<reference evidence="2" key="1">
    <citation type="submission" date="2021-01" db="EMBL/GenBank/DDBJ databases">
        <title>Deciphering the adaptive evolutionary patterns associated with biogeogrpahic diversity in the finger millet blast pathogen Magnaporthe oryzae in Eastern Africa.</title>
        <authorList>
            <person name="Onyema G."/>
            <person name="Shittu T.A."/>
            <person name="Dodsworth S."/>
            <person name="Devilliers S."/>
            <person name="Muthumeenakshi S."/>
            <person name="Sreenivasaprasad S."/>
        </authorList>
    </citation>
    <scope>NUCLEOTIDE SEQUENCE</scope>
    <source>
        <strain evidence="2">D15/s37</strain>
    </source>
</reference>
<protein>
    <submittedName>
        <fullName evidence="2">Uncharacterized protein</fullName>
    </submittedName>
</protein>
<evidence type="ECO:0000313" key="2">
    <source>
        <dbReference type="EMBL" id="KAI6293398.1"/>
    </source>
</evidence>
<comment type="caution">
    <text evidence="2">The sequence shown here is derived from an EMBL/GenBank/DDBJ whole genome shotgun (WGS) entry which is preliminary data.</text>
</comment>
<feature type="compositionally biased region" description="Polar residues" evidence="1">
    <location>
        <begin position="204"/>
        <end position="217"/>
    </location>
</feature>
<evidence type="ECO:0000313" key="3">
    <source>
        <dbReference type="Proteomes" id="UP001059893"/>
    </source>
</evidence>
<name>A0ABQ8NAJ3_PYRGI</name>